<feature type="domain" description="Disease resistance N-terminal" evidence="6">
    <location>
        <begin position="11"/>
        <end position="92"/>
    </location>
</feature>
<evidence type="ECO:0000256" key="2">
    <source>
        <dbReference type="ARBA" id="ARBA00022741"/>
    </source>
</evidence>
<dbReference type="InterPro" id="IPR002182">
    <property type="entry name" value="NB-ARC"/>
</dbReference>
<keyword evidence="9" id="KW-1185">Reference proteome</keyword>
<dbReference type="Gene3D" id="1.20.5.4130">
    <property type="match status" value="1"/>
</dbReference>
<dbReference type="SUPFAM" id="SSF52540">
    <property type="entry name" value="P-loop containing nucleoside triphosphate hydrolases"/>
    <property type="match status" value="1"/>
</dbReference>
<gene>
    <name evidence="8" type="ORF">LITE_LOCUS21610</name>
</gene>
<dbReference type="InterPro" id="IPR032675">
    <property type="entry name" value="LRR_dom_sf"/>
</dbReference>
<dbReference type="InterPro" id="IPR036388">
    <property type="entry name" value="WH-like_DNA-bd_sf"/>
</dbReference>
<evidence type="ECO:0000259" key="6">
    <source>
        <dbReference type="Pfam" id="PF18052"/>
    </source>
</evidence>
<dbReference type="PRINTS" id="PR00364">
    <property type="entry name" value="DISEASERSIST"/>
</dbReference>
<dbReference type="Pfam" id="PF23559">
    <property type="entry name" value="WHD_DRP"/>
    <property type="match status" value="1"/>
</dbReference>
<comment type="caution">
    <text evidence="8">The sequence shown here is derived from an EMBL/GenBank/DDBJ whole genome shotgun (WGS) entry which is preliminary data.</text>
</comment>
<organism evidence="8 9">
    <name type="scientific">Linum tenue</name>
    <dbReference type="NCBI Taxonomy" id="586396"/>
    <lineage>
        <taxon>Eukaryota</taxon>
        <taxon>Viridiplantae</taxon>
        <taxon>Streptophyta</taxon>
        <taxon>Embryophyta</taxon>
        <taxon>Tracheophyta</taxon>
        <taxon>Spermatophyta</taxon>
        <taxon>Magnoliopsida</taxon>
        <taxon>eudicotyledons</taxon>
        <taxon>Gunneridae</taxon>
        <taxon>Pentapetalae</taxon>
        <taxon>rosids</taxon>
        <taxon>fabids</taxon>
        <taxon>Malpighiales</taxon>
        <taxon>Linaceae</taxon>
        <taxon>Linum</taxon>
    </lineage>
</organism>
<evidence type="ECO:0000256" key="3">
    <source>
        <dbReference type="ARBA" id="ARBA00022821"/>
    </source>
</evidence>
<sequence length="630" mass="70965">MAETLLMPVAEQILGKLASFAYDQLLLLWTLKPEILKLKDTVTSIQAVLLDAEEKQSHNQQVRLWLKRLSDVMYDADDLLDDFATEAALRRQAVTRGRTGMMIATCWSSVFSLLSSLPKQLVYDYKLASGIKEIREQLDVISKEKETFNLEVRTEEAFSSRETDSCPPTVVIGREEDKKNIILLLLNSNSEANISAVPIVGMGGLGKTTLAQLVFDDEQVNTHFDIRVWAYVSQSFDVKVILGKMLRSIDRQVQVGPELDDLQAQLREKIKGKRFLFVLDDVWEETSRSWETLGKYLTVGALGSKVLVTTRSTKVAEVGGEALKSETSTSIVEPYHLKGLSEEECWNLLVKKALPRRVPQDPQVQEIGKQILRKCDGVPLAVSTIAGVLVNSSDPRLEWPSFLLKGLSSIAKGEEEDPTMSVLKLSFNHLPSHMKHCFAYCKLFGKGLELPVQMLVQFWVAQGYVESEEKGIGCFKTLWWRSFFQEVEIDESGSQLTLWQTSAQALVRTMKMKAATATTITPLSKLTALLLVDLDDLESLPEGGLSGLTSLQELVIRFCSRLTSLPPAMRQLASLRSLDIYQCEQLTERCKEEDWPNISHIPKINLDEETLQDSGKQRKPMIHQYMMEEE</sequence>
<dbReference type="Pfam" id="PF00931">
    <property type="entry name" value="NB-ARC"/>
    <property type="match status" value="1"/>
</dbReference>
<dbReference type="GO" id="GO:0051707">
    <property type="term" value="P:response to other organism"/>
    <property type="evidence" value="ECO:0007669"/>
    <property type="project" value="UniProtKB-ARBA"/>
</dbReference>
<accession>A0AAV0L1Q9</accession>
<feature type="domain" description="Disease resistance protein winged helix" evidence="7">
    <location>
        <begin position="443"/>
        <end position="494"/>
    </location>
</feature>
<dbReference type="Gene3D" id="3.40.50.300">
    <property type="entry name" value="P-loop containing nucleotide triphosphate hydrolases"/>
    <property type="match status" value="1"/>
</dbReference>
<evidence type="ECO:0000313" key="9">
    <source>
        <dbReference type="Proteomes" id="UP001154282"/>
    </source>
</evidence>
<evidence type="ECO:0000259" key="5">
    <source>
        <dbReference type="Pfam" id="PF00931"/>
    </source>
</evidence>
<dbReference type="GO" id="GO:0006952">
    <property type="term" value="P:defense response"/>
    <property type="evidence" value="ECO:0007669"/>
    <property type="project" value="UniProtKB-KW"/>
</dbReference>
<evidence type="ECO:0000256" key="1">
    <source>
        <dbReference type="ARBA" id="ARBA00022737"/>
    </source>
</evidence>
<dbReference type="EMBL" id="CAMGYJ010000006">
    <property type="protein sequence ID" value="CAI0428362.1"/>
    <property type="molecule type" value="Genomic_DNA"/>
</dbReference>
<dbReference type="InterPro" id="IPR042197">
    <property type="entry name" value="Apaf_helical"/>
</dbReference>
<dbReference type="FunFam" id="3.40.50.300:FF:001091">
    <property type="entry name" value="Probable disease resistance protein At1g61300"/>
    <property type="match status" value="1"/>
</dbReference>
<dbReference type="Gene3D" id="1.10.8.430">
    <property type="entry name" value="Helical domain of apoptotic protease-activating factors"/>
    <property type="match status" value="1"/>
</dbReference>
<dbReference type="Gene3D" id="1.10.10.10">
    <property type="entry name" value="Winged helix-like DNA-binding domain superfamily/Winged helix DNA-binding domain"/>
    <property type="match status" value="1"/>
</dbReference>
<dbReference type="InterPro" id="IPR041118">
    <property type="entry name" value="Rx_N"/>
</dbReference>
<proteinExistence type="predicted"/>
<dbReference type="SUPFAM" id="SSF52047">
    <property type="entry name" value="RNI-like"/>
    <property type="match status" value="1"/>
</dbReference>
<evidence type="ECO:0000259" key="7">
    <source>
        <dbReference type="Pfam" id="PF23559"/>
    </source>
</evidence>
<keyword evidence="3" id="KW-0611">Plant defense</keyword>
<evidence type="ECO:0000256" key="4">
    <source>
        <dbReference type="ARBA" id="ARBA00022840"/>
    </source>
</evidence>
<feature type="domain" description="NB-ARC" evidence="5">
    <location>
        <begin position="176"/>
        <end position="357"/>
    </location>
</feature>
<name>A0AAV0L1Q9_9ROSI</name>
<dbReference type="Proteomes" id="UP001154282">
    <property type="component" value="Unassembled WGS sequence"/>
</dbReference>
<dbReference type="Gene3D" id="3.80.10.10">
    <property type="entry name" value="Ribonuclease Inhibitor"/>
    <property type="match status" value="1"/>
</dbReference>
<dbReference type="AlphaFoldDB" id="A0AAV0L1Q9"/>
<dbReference type="GO" id="GO:0043531">
    <property type="term" value="F:ADP binding"/>
    <property type="evidence" value="ECO:0007669"/>
    <property type="project" value="InterPro"/>
</dbReference>
<reference evidence="8" key="1">
    <citation type="submission" date="2022-08" db="EMBL/GenBank/DDBJ databases">
        <authorList>
            <person name="Gutierrez-Valencia J."/>
        </authorList>
    </citation>
    <scope>NUCLEOTIDE SEQUENCE</scope>
</reference>
<keyword evidence="2" id="KW-0547">Nucleotide-binding</keyword>
<keyword evidence="1" id="KW-0677">Repeat</keyword>
<evidence type="ECO:0000313" key="8">
    <source>
        <dbReference type="EMBL" id="CAI0428362.1"/>
    </source>
</evidence>
<dbReference type="PANTHER" id="PTHR36766">
    <property type="entry name" value="PLANT BROAD-SPECTRUM MILDEW RESISTANCE PROTEIN RPW8"/>
    <property type="match status" value="1"/>
</dbReference>
<dbReference type="InterPro" id="IPR058922">
    <property type="entry name" value="WHD_DRP"/>
</dbReference>
<dbReference type="InterPro" id="IPR027417">
    <property type="entry name" value="P-loop_NTPase"/>
</dbReference>
<dbReference type="Pfam" id="PF18052">
    <property type="entry name" value="Rx_N"/>
    <property type="match status" value="1"/>
</dbReference>
<dbReference type="PANTHER" id="PTHR36766:SF35">
    <property type="entry name" value="DISEASE RESISTANCE PROTEIN RGA3"/>
    <property type="match status" value="1"/>
</dbReference>
<keyword evidence="4" id="KW-0067">ATP-binding</keyword>
<dbReference type="GO" id="GO:0005524">
    <property type="term" value="F:ATP binding"/>
    <property type="evidence" value="ECO:0007669"/>
    <property type="project" value="UniProtKB-KW"/>
</dbReference>
<protein>
    <submittedName>
        <fullName evidence="8">Uncharacterized protein</fullName>
    </submittedName>
</protein>